<reference evidence="1" key="1">
    <citation type="submission" date="2011-10" db="EMBL/GenBank/DDBJ databases">
        <title>The Genome Sequence of Oxalobacter formigenes HOxBLS.</title>
        <authorList>
            <consortium name="The Broad Institute Genome Sequencing Platform"/>
            <person name="Earl A."/>
            <person name="Ward D."/>
            <person name="Feldgarden M."/>
            <person name="Gevers D."/>
            <person name="Allison M.J."/>
            <person name="Humphrey S."/>
            <person name="Young S.K."/>
            <person name="Zeng Q."/>
            <person name="Gargeya S."/>
            <person name="Fitzgerald M."/>
            <person name="Haas B."/>
            <person name="Abouelleil A."/>
            <person name="Alvarado L."/>
            <person name="Arachchi H.M."/>
            <person name="Berlin A."/>
            <person name="Brown A."/>
            <person name="Chapman S.B."/>
            <person name="Chen Z."/>
            <person name="Dunbar C."/>
            <person name="Freedman E."/>
            <person name="Gearin G."/>
            <person name="Goldberg J."/>
            <person name="Griggs A."/>
            <person name="Gujja S."/>
            <person name="Heiman D."/>
            <person name="Howarth C."/>
            <person name="Larson L."/>
            <person name="Lui A."/>
            <person name="MacDonald P.J.P."/>
            <person name="Montmayeur A."/>
            <person name="Murphy C."/>
            <person name="Neiman D."/>
            <person name="Pearson M."/>
            <person name="Priest M."/>
            <person name="Roberts A."/>
            <person name="Saif S."/>
            <person name="Shea T."/>
            <person name="Shenoy N."/>
            <person name="Sisk P."/>
            <person name="Stolte C."/>
            <person name="Sykes S."/>
            <person name="Wortman J."/>
            <person name="Nusbaum C."/>
            <person name="Birren B."/>
        </authorList>
    </citation>
    <scope>NUCLEOTIDE SEQUENCE [LARGE SCALE GENOMIC DNA]</scope>
    <source>
        <strain evidence="1">HOxBLS</strain>
    </source>
</reference>
<comment type="caution">
    <text evidence="1">The sequence shown here is derived from an EMBL/GenBank/DDBJ whole genome shotgun (WGS) entry which is preliminary data.</text>
</comment>
<name>T5LE43_9BURK</name>
<protein>
    <submittedName>
        <fullName evidence="1">Uncharacterized protein</fullName>
    </submittedName>
</protein>
<evidence type="ECO:0000313" key="2">
    <source>
        <dbReference type="Proteomes" id="UP000003973"/>
    </source>
</evidence>
<sequence length="68" mass="8005">MALERKIVLCRLWLYPEPEESPCQNRIVMTENSKRNNTEGRRVIYCGAQMDYFRAAFARAIRPLVELS</sequence>
<dbReference type="Proteomes" id="UP000003973">
    <property type="component" value="Unassembled WGS sequence"/>
</dbReference>
<evidence type="ECO:0000313" key="1">
    <source>
        <dbReference type="EMBL" id="EQM95126.1"/>
    </source>
</evidence>
<proteinExistence type="predicted"/>
<dbReference type="HOGENOM" id="CLU_2789960_0_0_4"/>
<accession>T5LE43</accession>
<organism evidence="1 2">
    <name type="scientific">Oxalobacter paraformigenes</name>
    <dbReference type="NCBI Taxonomy" id="556268"/>
    <lineage>
        <taxon>Bacteria</taxon>
        <taxon>Pseudomonadati</taxon>
        <taxon>Pseudomonadota</taxon>
        <taxon>Betaproteobacteria</taxon>
        <taxon>Burkholderiales</taxon>
        <taxon>Oxalobacteraceae</taxon>
        <taxon>Oxalobacter</taxon>
    </lineage>
</organism>
<dbReference type="AlphaFoldDB" id="T5LE43"/>
<dbReference type="EMBL" id="ACDP02000029">
    <property type="protein sequence ID" value="EQM95126.1"/>
    <property type="molecule type" value="Genomic_DNA"/>
</dbReference>
<keyword evidence="2" id="KW-1185">Reference proteome</keyword>
<gene>
    <name evidence="1" type="ORF">OFAG_02350</name>
</gene>